<dbReference type="GO" id="GO:0005829">
    <property type="term" value="C:cytosol"/>
    <property type="evidence" value="ECO:0007669"/>
    <property type="project" value="TreeGrafter"/>
</dbReference>
<reference evidence="2 3" key="1">
    <citation type="submission" date="2017-05" db="EMBL/GenBank/DDBJ databases">
        <title>Vagococcus spp. assemblies.</title>
        <authorList>
            <person name="Gulvik C.A."/>
        </authorList>
    </citation>
    <scope>NUCLEOTIDE SEQUENCE [LARGE SCALE GENOMIC DNA]</scope>
    <source>
        <strain evidence="2 3">SS1995</strain>
    </source>
</reference>
<feature type="domain" description="Gcp-like" evidence="1">
    <location>
        <begin position="32"/>
        <end position="224"/>
    </location>
</feature>
<keyword evidence="2" id="KW-0808">Transferase</keyword>
<dbReference type="InterPro" id="IPR022496">
    <property type="entry name" value="T6A_TsaB"/>
</dbReference>
<comment type="caution">
    <text evidence="2">The sequence shown here is derived from an EMBL/GenBank/DDBJ whole genome shotgun (WGS) entry which is preliminary data.</text>
</comment>
<keyword evidence="3" id="KW-1185">Reference proteome</keyword>
<organism evidence="2 3">
    <name type="scientific">Vagococcus vulneris</name>
    <dbReference type="NCBI Taxonomy" id="1977869"/>
    <lineage>
        <taxon>Bacteria</taxon>
        <taxon>Bacillati</taxon>
        <taxon>Bacillota</taxon>
        <taxon>Bacilli</taxon>
        <taxon>Lactobacillales</taxon>
        <taxon>Enterococcaceae</taxon>
        <taxon>Vagococcus</taxon>
    </lineage>
</organism>
<dbReference type="Pfam" id="PF00814">
    <property type="entry name" value="TsaD"/>
    <property type="match status" value="1"/>
</dbReference>
<dbReference type="InterPro" id="IPR043129">
    <property type="entry name" value="ATPase_NBD"/>
</dbReference>
<dbReference type="AlphaFoldDB" id="A0A430A103"/>
<accession>A0A430A103</accession>
<dbReference type="GO" id="GO:0016740">
    <property type="term" value="F:transferase activity"/>
    <property type="evidence" value="ECO:0007669"/>
    <property type="project" value="UniProtKB-KW"/>
</dbReference>
<dbReference type="InterPro" id="IPR000905">
    <property type="entry name" value="Gcp-like_dom"/>
</dbReference>
<name>A0A430A103_9ENTE</name>
<dbReference type="SUPFAM" id="SSF53067">
    <property type="entry name" value="Actin-like ATPase domain"/>
    <property type="match status" value="2"/>
</dbReference>
<dbReference type="RefSeq" id="WP_125983029.1">
    <property type="nucleotide sequence ID" value="NZ_NGJS01000002.1"/>
</dbReference>
<proteinExistence type="predicted"/>
<dbReference type="OrthoDB" id="9784166at2"/>
<dbReference type="GO" id="GO:0002949">
    <property type="term" value="P:tRNA threonylcarbamoyladenosine modification"/>
    <property type="evidence" value="ECO:0007669"/>
    <property type="project" value="InterPro"/>
</dbReference>
<dbReference type="Proteomes" id="UP000287857">
    <property type="component" value="Unassembled WGS sequence"/>
</dbReference>
<dbReference type="EMBL" id="NGJS01000002">
    <property type="protein sequence ID" value="RSU00076.1"/>
    <property type="molecule type" value="Genomic_DNA"/>
</dbReference>
<evidence type="ECO:0000313" key="2">
    <source>
        <dbReference type="EMBL" id="RSU00076.1"/>
    </source>
</evidence>
<dbReference type="NCBIfam" id="TIGR03725">
    <property type="entry name" value="T6A_YeaZ"/>
    <property type="match status" value="1"/>
</dbReference>
<gene>
    <name evidence="2" type="ORF">CBF37_01885</name>
</gene>
<sequence length="239" mass="26364">MAVLGIDTSNKSMGIVLSSKGRLVGEHVSAEQKNHSVTLMPAIDFVMQEAKLLPKDLKKVVVAKGPGSYTGLRIAVTTGKTLAWTLGIPLYAVSSLKILAKGVNQQLAKEALIIPLMDARRNNVYAGGYRYELGHLNSVIPDKHCSIDGLINELNNYNLPLIFVGEDTETFRKSILEAYPEATIINEPLIPRALMNVVTESDLVSDIESFVPDYLKRVEAEEKWLETHEIGSTDYVKRV</sequence>
<evidence type="ECO:0000259" key="1">
    <source>
        <dbReference type="Pfam" id="PF00814"/>
    </source>
</evidence>
<evidence type="ECO:0000313" key="3">
    <source>
        <dbReference type="Proteomes" id="UP000287857"/>
    </source>
</evidence>
<protein>
    <submittedName>
        <fullName evidence="2">tRNA (Adenosine(37)-N6)-threonylcarbamoyltransferase complex dimerization subunit type 1 TsaB</fullName>
    </submittedName>
</protein>
<dbReference type="Gene3D" id="3.30.420.40">
    <property type="match status" value="2"/>
</dbReference>
<dbReference type="PANTHER" id="PTHR11735">
    <property type="entry name" value="TRNA N6-ADENOSINE THREONYLCARBAMOYLTRANSFERASE"/>
    <property type="match status" value="1"/>
</dbReference>
<dbReference type="CDD" id="cd24032">
    <property type="entry name" value="ASKHA_NBD_TsaB"/>
    <property type="match status" value="1"/>
</dbReference>
<dbReference type="PANTHER" id="PTHR11735:SF11">
    <property type="entry name" value="TRNA THREONYLCARBAMOYLADENOSINE BIOSYNTHESIS PROTEIN TSAB"/>
    <property type="match status" value="1"/>
</dbReference>